<reference evidence="2 3" key="1">
    <citation type="journal article" date="2019" name="Commun. Biol.">
        <title>The bagworm genome reveals a unique fibroin gene that provides high tensile strength.</title>
        <authorList>
            <person name="Kono N."/>
            <person name="Nakamura H."/>
            <person name="Ohtoshi R."/>
            <person name="Tomita M."/>
            <person name="Numata K."/>
            <person name="Arakawa K."/>
        </authorList>
    </citation>
    <scope>NUCLEOTIDE SEQUENCE [LARGE SCALE GENOMIC DNA]</scope>
</reference>
<sequence length="361" mass="40732">MFCFDTTAVNTGLRAGACILLEQKIEKDALWLACRHHIMEIVLEAVVVQALGPSSGPEILIFKRFRSAWPSIDQRKFSIVSSDPDALRYVQNIADSTISFAKKQLNDYQPRDDYKELLTLTIIFLGGVPNKGISFRAPAGLHRARWMAKAIYCLKLFMFRDQFKMTKRELKAITELIAYHHGDFDKAVVPASLAQTYLVALHPRPVAGTAFVRARRGACSNVLKTEVRLLRLGPDSSTGRAREFSSKPVNSVNNKNQEFGAPQQVTYLSDIKVPSGDRKPNLFVLRRWAGRSGAFFVGGRGRLTQKQNKQNDILDRSYEGRNGYKMSSSRRERSERRRRMLAGSKENTSANYSAAVRAVRR</sequence>
<evidence type="ECO:0000313" key="3">
    <source>
        <dbReference type="Proteomes" id="UP000299102"/>
    </source>
</evidence>
<evidence type="ECO:0000256" key="1">
    <source>
        <dbReference type="SAM" id="MobiDB-lite"/>
    </source>
</evidence>
<protein>
    <submittedName>
        <fullName evidence="2">Uncharacterized protein</fullName>
    </submittedName>
</protein>
<organism evidence="2 3">
    <name type="scientific">Eumeta variegata</name>
    <name type="common">Bagworm moth</name>
    <name type="synonym">Eumeta japonica</name>
    <dbReference type="NCBI Taxonomy" id="151549"/>
    <lineage>
        <taxon>Eukaryota</taxon>
        <taxon>Metazoa</taxon>
        <taxon>Ecdysozoa</taxon>
        <taxon>Arthropoda</taxon>
        <taxon>Hexapoda</taxon>
        <taxon>Insecta</taxon>
        <taxon>Pterygota</taxon>
        <taxon>Neoptera</taxon>
        <taxon>Endopterygota</taxon>
        <taxon>Lepidoptera</taxon>
        <taxon>Glossata</taxon>
        <taxon>Ditrysia</taxon>
        <taxon>Tineoidea</taxon>
        <taxon>Psychidae</taxon>
        <taxon>Oiketicinae</taxon>
        <taxon>Eumeta</taxon>
    </lineage>
</organism>
<name>A0A4C1WWB5_EUMVA</name>
<dbReference type="Proteomes" id="UP000299102">
    <property type="component" value="Unassembled WGS sequence"/>
</dbReference>
<dbReference type="EMBL" id="BGZK01000648">
    <property type="protein sequence ID" value="GBP54469.1"/>
    <property type="molecule type" value="Genomic_DNA"/>
</dbReference>
<dbReference type="AlphaFoldDB" id="A0A4C1WWB5"/>
<gene>
    <name evidence="2" type="ORF">EVAR_47338_1</name>
</gene>
<evidence type="ECO:0000313" key="2">
    <source>
        <dbReference type="EMBL" id="GBP54469.1"/>
    </source>
</evidence>
<proteinExistence type="predicted"/>
<keyword evidence="3" id="KW-1185">Reference proteome</keyword>
<accession>A0A4C1WWB5</accession>
<dbReference type="OrthoDB" id="6626714at2759"/>
<comment type="caution">
    <text evidence="2">The sequence shown here is derived from an EMBL/GenBank/DDBJ whole genome shotgun (WGS) entry which is preliminary data.</text>
</comment>
<feature type="region of interest" description="Disordered" evidence="1">
    <location>
        <begin position="318"/>
        <end position="361"/>
    </location>
</feature>